<dbReference type="Gene3D" id="1.20.120.1870">
    <property type="entry name" value="Fic/DOC protein, Fido domain"/>
    <property type="match status" value="1"/>
</dbReference>
<dbReference type="AlphaFoldDB" id="A0A6B0SC44"/>
<proteinExistence type="predicted"/>
<dbReference type="Proteomes" id="UP000471521">
    <property type="component" value="Unassembled WGS sequence"/>
</dbReference>
<keyword evidence="3" id="KW-1185">Reference proteome</keyword>
<comment type="caution">
    <text evidence="2">The sequence shown here is derived from an EMBL/GenBank/DDBJ whole genome shotgun (WGS) entry which is preliminary data.</text>
</comment>
<organism evidence="2 3">
    <name type="scientific">Halobacterium bonnevillei</name>
    <dbReference type="NCBI Taxonomy" id="2692200"/>
    <lineage>
        <taxon>Archaea</taxon>
        <taxon>Methanobacteriati</taxon>
        <taxon>Methanobacteriota</taxon>
        <taxon>Stenosarchaea group</taxon>
        <taxon>Halobacteria</taxon>
        <taxon>Halobacteriales</taxon>
        <taxon>Halobacteriaceae</taxon>
        <taxon>Halobacterium</taxon>
    </lineage>
</organism>
<dbReference type="GO" id="GO:0016301">
    <property type="term" value="F:kinase activity"/>
    <property type="evidence" value="ECO:0007669"/>
    <property type="project" value="InterPro"/>
</dbReference>
<dbReference type="InterPro" id="IPR006440">
    <property type="entry name" value="Doc"/>
</dbReference>
<dbReference type="RefSeq" id="WP_159524821.1">
    <property type="nucleotide sequence ID" value="NZ_WUUU01000002.1"/>
</dbReference>
<dbReference type="InterPro" id="IPR003812">
    <property type="entry name" value="Fido"/>
</dbReference>
<name>A0A6B0SC44_9EURY</name>
<dbReference type="OrthoDB" id="123270at2157"/>
<evidence type="ECO:0000313" key="3">
    <source>
        <dbReference type="Proteomes" id="UP000471521"/>
    </source>
</evidence>
<dbReference type="Pfam" id="PF02661">
    <property type="entry name" value="Fic"/>
    <property type="match status" value="1"/>
</dbReference>
<accession>A0A6B0SC44</accession>
<reference evidence="2 3" key="1">
    <citation type="submission" date="2019-12" db="EMBL/GenBank/DDBJ databases">
        <title>Isolation and characterization of three novel carbon monoxide-oxidizing members of Halobacteria from salione crusts and soils.</title>
        <authorList>
            <person name="Myers M.R."/>
            <person name="King G.M."/>
        </authorList>
    </citation>
    <scope>NUCLEOTIDE SEQUENCE [LARGE SCALE GENOMIC DNA]</scope>
    <source>
        <strain evidence="2 3">PCN9</strain>
    </source>
</reference>
<dbReference type="InterPro" id="IPR036597">
    <property type="entry name" value="Fido-like_dom_sf"/>
</dbReference>
<protein>
    <submittedName>
        <fullName evidence="2">Type II toxin-antitoxin system death-on-curing family toxin</fullName>
    </submittedName>
</protein>
<dbReference type="PROSITE" id="PS51459">
    <property type="entry name" value="FIDO"/>
    <property type="match status" value="1"/>
</dbReference>
<dbReference type="NCBIfam" id="TIGR01550">
    <property type="entry name" value="DOC_P1"/>
    <property type="match status" value="1"/>
</dbReference>
<gene>
    <name evidence="2" type="ORF">GRX66_00875</name>
</gene>
<feature type="domain" description="Fido" evidence="1">
    <location>
        <begin position="8"/>
        <end position="127"/>
    </location>
</feature>
<dbReference type="EMBL" id="WUUU01000002">
    <property type="protein sequence ID" value="MXR19224.1"/>
    <property type="molecule type" value="Genomic_DNA"/>
</dbReference>
<sequence length="162" mass="18581">MGDSLWYPSVEDVLAIHEDIVAEYTDTPSGVQNRGDIEFALTYIEEGHFGAAPESIHEKAYHLMRLLVANHPFVDANKRTALNTVTVFYFLNGHRFAYDDEIRSVLKQFGTDERTVSEEETVEYLRAHTEPLDLVGEIEQWRDDLLQYGVEQLTEDTADQND</sequence>
<evidence type="ECO:0000313" key="2">
    <source>
        <dbReference type="EMBL" id="MXR19224.1"/>
    </source>
</evidence>
<dbReference type="PANTHER" id="PTHR39426:SF1">
    <property type="entry name" value="HOMOLOGY TO DEATH-ON-CURING PROTEIN OF PHAGE P1"/>
    <property type="match status" value="1"/>
</dbReference>
<dbReference type="SUPFAM" id="SSF140931">
    <property type="entry name" value="Fic-like"/>
    <property type="match status" value="1"/>
</dbReference>
<dbReference type="InterPro" id="IPR053737">
    <property type="entry name" value="Type_II_TA_Toxin"/>
</dbReference>
<evidence type="ECO:0000259" key="1">
    <source>
        <dbReference type="PROSITE" id="PS51459"/>
    </source>
</evidence>
<dbReference type="PANTHER" id="PTHR39426">
    <property type="entry name" value="HOMOLOGY TO DEATH-ON-CURING PROTEIN OF PHAGE P1"/>
    <property type="match status" value="1"/>
</dbReference>